<dbReference type="GO" id="GO:0003700">
    <property type="term" value="F:DNA-binding transcription factor activity"/>
    <property type="evidence" value="ECO:0007669"/>
    <property type="project" value="InterPro"/>
</dbReference>
<dbReference type="Pfam" id="PF08279">
    <property type="entry name" value="HTH_11"/>
    <property type="match status" value="1"/>
</dbReference>
<name>A0A3N0E6G2_9ACTN</name>
<dbReference type="InterPro" id="IPR051534">
    <property type="entry name" value="CBASS_pafABC_assoc_protein"/>
</dbReference>
<evidence type="ECO:0000313" key="6">
    <source>
        <dbReference type="Proteomes" id="UP000269198"/>
    </source>
</evidence>
<evidence type="ECO:0000313" key="5">
    <source>
        <dbReference type="EMBL" id="RNL83349.1"/>
    </source>
</evidence>
<dbReference type="PROSITE" id="PS51000">
    <property type="entry name" value="HTH_DEOR_2"/>
    <property type="match status" value="1"/>
</dbReference>
<dbReference type="Pfam" id="PF13280">
    <property type="entry name" value="WYL"/>
    <property type="match status" value="1"/>
</dbReference>
<evidence type="ECO:0000256" key="3">
    <source>
        <dbReference type="ARBA" id="ARBA00023163"/>
    </source>
</evidence>
<dbReference type="OrthoDB" id="3616433at2"/>
<dbReference type="RefSeq" id="WP_123202347.1">
    <property type="nucleotide sequence ID" value="NZ_RJMB01000017.1"/>
</dbReference>
<proteinExistence type="predicted"/>
<keyword evidence="3" id="KW-0804">Transcription</keyword>
<evidence type="ECO:0000256" key="2">
    <source>
        <dbReference type="ARBA" id="ARBA00023125"/>
    </source>
</evidence>
<reference evidence="5 6" key="1">
    <citation type="submission" date="2018-11" db="EMBL/GenBank/DDBJ databases">
        <title>The genome draft of YIM 96095.</title>
        <authorList>
            <person name="Tang S.-K."/>
            <person name="Chunyu W.-X."/>
            <person name="Feng Y.-Z."/>
        </authorList>
    </citation>
    <scope>NUCLEOTIDE SEQUENCE [LARGE SCALE GENOMIC DNA]</scope>
    <source>
        <strain evidence="5 6">YIM 96095</strain>
    </source>
</reference>
<keyword evidence="2" id="KW-0238">DNA-binding</keyword>
<accession>A0A3N0E6G2</accession>
<dbReference type="PANTHER" id="PTHR34580">
    <property type="match status" value="1"/>
</dbReference>
<sequence length="325" mass="35554">MSDTTIARVLRLLALLQARRFWLGRELAARVGVSERTLRRDIDRLRELGYRVTAERGRGGGYSLQAGTDLPPLLLDDDELVVLVAGLRTLAAGGGDHADDTALSALAKLEQLLPGRLRRRVSALQSATVARGSRPASTPAPELLAQLALACRDAERVRFGYTGVSGTRAAHLVEPHCLVSVEQDWYLVAWEVRGGAWEAFRVNRVDSYVATGERFTGHELDPERAGEIAAAAAVRFARRHVGLLRVHAPLGVLRERVGAWAREATAETDTTTLWPISADHLPGLVFGLAWLPEEYDFEVLESSELRAFVRSLGTRLVRATTGSAR</sequence>
<evidence type="ECO:0000259" key="4">
    <source>
        <dbReference type="PROSITE" id="PS51000"/>
    </source>
</evidence>
<dbReference type="PANTHER" id="PTHR34580:SF3">
    <property type="entry name" value="PROTEIN PAFB"/>
    <property type="match status" value="1"/>
</dbReference>
<dbReference type="InterPro" id="IPR036388">
    <property type="entry name" value="WH-like_DNA-bd_sf"/>
</dbReference>
<dbReference type="InterPro" id="IPR001034">
    <property type="entry name" value="DeoR_HTH"/>
</dbReference>
<dbReference type="InterPro" id="IPR026881">
    <property type="entry name" value="WYL_dom"/>
</dbReference>
<keyword evidence="1" id="KW-0805">Transcription regulation</keyword>
<protein>
    <submittedName>
        <fullName evidence="5">WYL domain-containing transcriptional regulator</fullName>
    </submittedName>
</protein>
<dbReference type="AlphaFoldDB" id="A0A3N0E6G2"/>
<dbReference type="InterPro" id="IPR036390">
    <property type="entry name" value="WH_DNA-bd_sf"/>
</dbReference>
<dbReference type="PROSITE" id="PS00894">
    <property type="entry name" value="HTH_DEOR_1"/>
    <property type="match status" value="1"/>
</dbReference>
<dbReference type="EMBL" id="RJMB01000017">
    <property type="protein sequence ID" value="RNL83349.1"/>
    <property type="molecule type" value="Genomic_DNA"/>
</dbReference>
<dbReference type="Gene3D" id="1.10.10.10">
    <property type="entry name" value="Winged helix-like DNA-binding domain superfamily/Winged helix DNA-binding domain"/>
    <property type="match status" value="1"/>
</dbReference>
<gene>
    <name evidence="5" type="ORF">EFW17_16625</name>
</gene>
<organism evidence="5 6">
    <name type="scientific">Halostreptopolyspora alba</name>
    <dbReference type="NCBI Taxonomy" id="2487137"/>
    <lineage>
        <taxon>Bacteria</taxon>
        <taxon>Bacillati</taxon>
        <taxon>Actinomycetota</taxon>
        <taxon>Actinomycetes</taxon>
        <taxon>Streptosporangiales</taxon>
        <taxon>Nocardiopsidaceae</taxon>
        <taxon>Halostreptopolyspora</taxon>
    </lineage>
</organism>
<dbReference type="SUPFAM" id="SSF46785">
    <property type="entry name" value="Winged helix' DNA-binding domain"/>
    <property type="match status" value="1"/>
</dbReference>
<evidence type="ECO:0000256" key="1">
    <source>
        <dbReference type="ARBA" id="ARBA00023015"/>
    </source>
</evidence>
<dbReference type="InterPro" id="IPR013196">
    <property type="entry name" value="HTH_11"/>
</dbReference>
<dbReference type="InterPro" id="IPR018356">
    <property type="entry name" value="Tscrpt_reg_HTH_DeoR_CS"/>
</dbReference>
<dbReference type="Proteomes" id="UP000269198">
    <property type="component" value="Unassembled WGS sequence"/>
</dbReference>
<dbReference type="PROSITE" id="PS52050">
    <property type="entry name" value="WYL"/>
    <property type="match status" value="1"/>
</dbReference>
<dbReference type="GO" id="GO:0003677">
    <property type="term" value="F:DNA binding"/>
    <property type="evidence" value="ECO:0007669"/>
    <property type="project" value="UniProtKB-KW"/>
</dbReference>
<keyword evidence="6" id="KW-1185">Reference proteome</keyword>
<feature type="domain" description="HTH deoR-type" evidence="4">
    <location>
        <begin position="5"/>
        <end position="63"/>
    </location>
</feature>
<comment type="caution">
    <text evidence="5">The sequence shown here is derived from an EMBL/GenBank/DDBJ whole genome shotgun (WGS) entry which is preliminary data.</text>
</comment>